<feature type="transmembrane region" description="Helical" evidence="6">
    <location>
        <begin position="256"/>
        <end position="277"/>
    </location>
</feature>
<evidence type="ECO:0000256" key="3">
    <source>
        <dbReference type="ARBA" id="ARBA00022692"/>
    </source>
</evidence>
<evidence type="ECO:0000256" key="2">
    <source>
        <dbReference type="ARBA" id="ARBA00022475"/>
    </source>
</evidence>
<keyword evidence="9" id="KW-1185">Reference proteome</keyword>
<evidence type="ECO:0000256" key="6">
    <source>
        <dbReference type="SAM" id="Phobius"/>
    </source>
</evidence>
<dbReference type="KEGG" id="coh:EAV92_14485"/>
<dbReference type="PANTHER" id="PTHR35007">
    <property type="entry name" value="INTEGRAL MEMBRANE PROTEIN-RELATED"/>
    <property type="match status" value="1"/>
</dbReference>
<dbReference type="Pfam" id="PF00482">
    <property type="entry name" value="T2SSF"/>
    <property type="match status" value="1"/>
</dbReference>
<comment type="subcellular location">
    <subcellularLocation>
        <location evidence="1">Cell membrane</location>
        <topology evidence="1">Multi-pass membrane protein</topology>
    </subcellularLocation>
</comment>
<proteinExistence type="predicted"/>
<name>A0A3G3JZW8_9BACL</name>
<dbReference type="PANTHER" id="PTHR35007:SF4">
    <property type="entry name" value="CONSERVED TRANSMEMBRANE PROTEIN-RELATED"/>
    <property type="match status" value="1"/>
</dbReference>
<evidence type="ECO:0000259" key="7">
    <source>
        <dbReference type="Pfam" id="PF00482"/>
    </source>
</evidence>
<protein>
    <submittedName>
        <fullName evidence="8">Type II secretion protein F</fullName>
    </submittedName>
</protein>
<sequence length="279" mass="30340">MWSGIVFGLLSALYGGLILWSSGWRVPRRLPTGQEWAVPFREALRRSGSFERLQPMLQNHRLRIAALEGGCTAERLLRWVAESAAIAYAACSAAWALASVAGNPALGGVGSLVGVCIPMLRARDLNRQTENRKRGMLMELPVLLSRLLVLVHAGEPVRQALARCLERRPSGGHPLYGELQAAVAAMDRGESMGLALEEFGRRCAIPEAKLFAAVLLMNAKRGGESLVPALRDLTRQTWEKRKAAARTLGEQASTRLAFPLAVIFLLIIVLVGAPAIFVM</sequence>
<dbReference type="GO" id="GO:0005886">
    <property type="term" value="C:plasma membrane"/>
    <property type="evidence" value="ECO:0007669"/>
    <property type="project" value="UniProtKB-SubCell"/>
</dbReference>
<accession>A0A3G3JZW8</accession>
<dbReference type="Proteomes" id="UP000269097">
    <property type="component" value="Chromosome"/>
</dbReference>
<evidence type="ECO:0000313" key="9">
    <source>
        <dbReference type="Proteomes" id="UP000269097"/>
    </source>
</evidence>
<reference evidence="8 9" key="1">
    <citation type="submission" date="2018-10" db="EMBL/GenBank/DDBJ databases">
        <title>Genome Sequence of Cohnella sp.</title>
        <authorList>
            <person name="Srinivasan S."/>
            <person name="Kim M.K."/>
        </authorList>
    </citation>
    <scope>NUCLEOTIDE SEQUENCE [LARGE SCALE GENOMIC DNA]</scope>
    <source>
        <strain evidence="8 9">18JY8-7</strain>
    </source>
</reference>
<feature type="domain" description="Type II secretion system protein GspF" evidence="7">
    <location>
        <begin position="144"/>
        <end position="273"/>
    </location>
</feature>
<keyword evidence="5 6" id="KW-0472">Membrane</keyword>
<gene>
    <name evidence="8" type="ORF">EAV92_14485</name>
</gene>
<evidence type="ECO:0000256" key="1">
    <source>
        <dbReference type="ARBA" id="ARBA00004651"/>
    </source>
</evidence>
<dbReference type="InterPro" id="IPR018076">
    <property type="entry name" value="T2SS_GspF_dom"/>
</dbReference>
<evidence type="ECO:0000313" key="8">
    <source>
        <dbReference type="EMBL" id="AYQ73682.1"/>
    </source>
</evidence>
<evidence type="ECO:0000256" key="5">
    <source>
        <dbReference type="ARBA" id="ARBA00023136"/>
    </source>
</evidence>
<dbReference type="RefSeq" id="WP_123041766.1">
    <property type="nucleotide sequence ID" value="NZ_CP033433.1"/>
</dbReference>
<organism evidence="8 9">
    <name type="scientific">Cohnella candidum</name>
    <dbReference type="NCBI Taxonomy" id="2674991"/>
    <lineage>
        <taxon>Bacteria</taxon>
        <taxon>Bacillati</taxon>
        <taxon>Bacillota</taxon>
        <taxon>Bacilli</taxon>
        <taxon>Bacillales</taxon>
        <taxon>Paenibacillaceae</taxon>
        <taxon>Cohnella</taxon>
    </lineage>
</organism>
<dbReference type="EMBL" id="CP033433">
    <property type="protein sequence ID" value="AYQ73682.1"/>
    <property type="molecule type" value="Genomic_DNA"/>
</dbReference>
<dbReference type="AlphaFoldDB" id="A0A3G3JZW8"/>
<keyword evidence="2" id="KW-1003">Cell membrane</keyword>
<keyword evidence="3 6" id="KW-0812">Transmembrane</keyword>
<feature type="transmembrane region" description="Helical" evidence="6">
    <location>
        <begin position="6"/>
        <end position="24"/>
    </location>
</feature>
<evidence type="ECO:0000256" key="4">
    <source>
        <dbReference type="ARBA" id="ARBA00022989"/>
    </source>
</evidence>
<keyword evidence="4 6" id="KW-1133">Transmembrane helix</keyword>